<keyword evidence="9" id="KW-1185">Reference proteome</keyword>
<evidence type="ECO:0000259" key="4">
    <source>
        <dbReference type="PROSITE" id="PS50043"/>
    </source>
</evidence>
<dbReference type="PROSITE" id="PS50110">
    <property type="entry name" value="RESPONSE_REGULATORY"/>
    <property type="match status" value="1"/>
</dbReference>
<evidence type="ECO:0000256" key="3">
    <source>
        <dbReference type="PROSITE-ProRule" id="PRU00169"/>
    </source>
</evidence>
<dbReference type="EMBL" id="LUAX01000007">
    <property type="protein sequence ID" value="OAM96938.1"/>
    <property type="molecule type" value="Genomic_DNA"/>
</dbReference>
<dbReference type="SMART" id="SM00421">
    <property type="entry name" value="HTH_LUXR"/>
    <property type="match status" value="1"/>
</dbReference>
<feature type="domain" description="Response regulatory" evidence="5">
    <location>
        <begin position="6"/>
        <end position="122"/>
    </location>
</feature>
<reference evidence="7 8" key="1">
    <citation type="submission" date="2016-03" db="EMBL/GenBank/DDBJ databases">
        <title>Draft genome sequence of the Vibrio tubiashii subs. europaeus.</title>
        <authorList>
            <person name="Spinard E."/>
            <person name="Dubert J."/>
            <person name="Nelson D.R."/>
            <person name="Barja J.L."/>
        </authorList>
    </citation>
    <scope>NUCLEOTIDE SEQUENCE [LARGE SCALE GENOMIC DNA]</scope>
    <source>
        <strain evidence="8">PP-638</strain>
        <strain evidence="7">PP2-638</strain>
    </source>
</reference>
<dbReference type="PANTHER" id="PTHR45566">
    <property type="entry name" value="HTH-TYPE TRANSCRIPTIONAL REGULATOR YHJB-RELATED"/>
    <property type="match status" value="1"/>
</dbReference>
<evidence type="ECO:0000313" key="9">
    <source>
        <dbReference type="Proteomes" id="UP001150001"/>
    </source>
</evidence>
<dbReference type="InterPro" id="IPR051015">
    <property type="entry name" value="EvgA-like"/>
</dbReference>
<dbReference type="GO" id="GO:0000160">
    <property type="term" value="P:phosphorelay signal transduction system"/>
    <property type="evidence" value="ECO:0007669"/>
    <property type="project" value="InterPro"/>
</dbReference>
<feature type="domain" description="HTH luxR-type" evidence="4">
    <location>
        <begin position="135"/>
        <end position="200"/>
    </location>
</feature>
<evidence type="ECO:0000313" key="8">
    <source>
        <dbReference type="Proteomes" id="UP000094761"/>
    </source>
</evidence>
<keyword evidence="1 3" id="KW-0597">Phosphoprotein</keyword>
<dbReference type="GO" id="GO:0006355">
    <property type="term" value="P:regulation of DNA-templated transcription"/>
    <property type="evidence" value="ECO:0007669"/>
    <property type="project" value="InterPro"/>
</dbReference>
<evidence type="ECO:0000256" key="1">
    <source>
        <dbReference type="ARBA" id="ARBA00022553"/>
    </source>
</evidence>
<dbReference type="Proteomes" id="UP000094761">
    <property type="component" value="Unassembled WGS sequence"/>
</dbReference>
<dbReference type="EMBL" id="JAPFIT010000019">
    <property type="protein sequence ID" value="MDC5742013.1"/>
    <property type="molecule type" value="Genomic_DNA"/>
</dbReference>
<dbReference type="Gene3D" id="1.10.10.10">
    <property type="entry name" value="Winged helix-like DNA-binding domain superfamily/Winged helix DNA-binding domain"/>
    <property type="match status" value="1"/>
</dbReference>
<dbReference type="InterPro" id="IPR001789">
    <property type="entry name" value="Sig_transdc_resp-reg_receiver"/>
</dbReference>
<dbReference type="OrthoDB" id="9796655at2"/>
<accession>A0A178J5V6</accession>
<dbReference type="SMART" id="SM00448">
    <property type="entry name" value="REC"/>
    <property type="match status" value="1"/>
</dbReference>
<dbReference type="SUPFAM" id="SSF52172">
    <property type="entry name" value="CheY-like"/>
    <property type="match status" value="1"/>
</dbReference>
<dbReference type="InterPro" id="IPR058245">
    <property type="entry name" value="NreC/VraR/RcsB-like_REC"/>
</dbReference>
<dbReference type="CDD" id="cd06170">
    <property type="entry name" value="LuxR_C_like"/>
    <property type="match status" value="1"/>
</dbReference>
<protein>
    <submittedName>
        <fullName evidence="7">DNA-binding response regulator</fullName>
    </submittedName>
    <submittedName>
        <fullName evidence="6">Response regulator transcription factor</fullName>
    </submittedName>
</protein>
<dbReference type="Pfam" id="PF00072">
    <property type="entry name" value="Response_reg"/>
    <property type="match status" value="1"/>
</dbReference>
<dbReference type="Pfam" id="PF00196">
    <property type="entry name" value="GerE"/>
    <property type="match status" value="1"/>
</dbReference>
<dbReference type="InterPro" id="IPR000792">
    <property type="entry name" value="Tscrpt_reg_LuxR_C"/>
</dbReference>
<dbReference type="Proteomes" id="UP001150001">
    <property type="component" value="Unassembled WGS sequence"/>
</dbReference>
<dbReference type="InterPro" id="IPR016032">
    <property type="entry name" value="Sig_transdc_resp-reg_C-effctor"/>
</dbReference>
<proteinExistence type="predicted"/>
<dbReference type="InterPro" id="IPR011006">
    <property type="entry name" value="CheY-like_superfamily"/>
</dbReference>
<dbReference type="SUPFAM" id="SSF46894">
    <property type="entry name" value="C-terminal effector domain of the bipartite response regulators"/>
    <property type="match status" value="1"/>
</dbReference>
<dbReference type="InterPro" id="IPR036388">
    <property type="entry name" value="WH-like_DNA-bd_sf"/>
</dbReference>
<dbReference type="GO" id="GO:0003677">
    <property type="term" value="F:DNA binding"/>
    <property type="evidence" value="ECO:0007669"/>
    <property type="project" value="UniProtKB-KW"/>
</dbReference>
<evidence type="ECO:0000256" key="2">
    <source>
        <dbReference type="ARBA" id="ARBA00023125"/>
    </source>
</evidence>
<evidence type="ECO:0000313" key="6">
    <source>
        <dbReference type="EMBL" id="MDC5742013.1"/>
    </source>
</evidence>
<name>A0A178J5V6_9VIBR</name>
<gene>
    <name evidence="7" type="ORF">AZ468_15345</name>
    <name evidence="6" type="ORF">OPW20_18240</name>
</gene>
<dbReference type="GeneID" id="78077086"/>
<dbReference type="PANTHER" id="PTHR45566:SF1">
    <property type="entry name" value="HTH-TYPE TRANSCRIPTIONAL REGULATOR YHJB-RELATED"/>
    <property type="match status" value="1"/>
</dbReference>
<dbReference type="CDD" id="cd17535">
    <property type="entry name" value="REC_NarL-like"/>
    <property type="match status" value="1"/>
</dbReference>
<dbReference type="PRINTS" id="PR00038">
    <property type="entry name" value="HTHLUXR"/>
</dbReference>
<keyword evidence="2 7" id="KW-0238">DNA-binding</keyword>
<sequence length="211" mass="23729">MTRDTNVLVLDSQPIVREAVSQLVYDGLAHSQVYQASTAVFGIQVLKTYDIELVLLDVELEGSDGFEFLRRARAHGYKGQVLFISNTDHPMYSDTARKLGANGYITKREDTPVIREAIIRVASGYSVFKRKGLGQSERCTTLSNRETVVFNYLVKGYSNKKISEILSLSSKTISTYKSRILDKYKVDSIVELMNLQQHVYVDVSETRTSAA</sequence>
<comment type="caution">
    <text evidence="7">The sequence shown here is derived from an EMBL/GenBank/DDBJ whole genome shotgun (WGS) entry which is preliminary data.</text>
</comment>
<reference evidence="6" key="2">
    <citation type="submission" date="2022-11" db="EMBL/GenBank/DDBJ databases">
        <title>Role of the vibriolysin VemA secreted by the emergent pathogen Vibrio europaeus in the colonization of Manila clam mucus.</title>
        <authorList>
            <person name="Martinez C."/>
            <person name="Rodriguez S."/>
            <person name="Vences A."/>
            <person name="Barja J.L."/>
            <person name="Toranzo A.E."/>
            <person name="Dubert J."/>
        </authorList>
    </citation>
    <scope>NUCLEOTIDE SEQUENCE</scope>
    <source>
        <strain evidence="6">3454</strain>
    </source>
</reference>
<dbReference type="Gene3D" id="3.40.50.2300">
    <property type="match status" value="1"/>
</dbReference>
<organism evidence="7 8">
    <name type="scientific">Vibrio europaeus</name>
    <dbReference type="NCBI Taxonomy" id="300876"/>
    <lineage>
        <taxon>Bacteria</taxon>
        <taxon>Pseudomonadati</taxon>
        <taxon>Pseudomonadota</taxon>
        <taxon>Gammaproteobacteria</taxon>
        <taxon>Vibrionales</taxon>
        <taxon>Vibrionaceae</taxon>
        <taxon>Vibrio</taxon>
        <taxon>Vibrio oreintalis group</taxon>
    </lineage>
</organism>
<dbReference type="RefSeq" id="WP_069668151.1">
    <property type="nucleotide sequence ID" value="NZ_CP064857.1"/>
</dbReference>
<evidence type="ECO:0000313" key="7">
    <source>
        <dbReference type="EMBL" id="OAM96938.1"/>
    </source>
</evidence>
<dbReference type="AlphaFoldDB" id="A0A178J5V6"/>
<dbReference type="PROSITE" id="PS50043">
    <property type="entry name" value="HTH_LUXR_2"/>
    <property type="match status" value="1"/>
</dbReference>
<evidence type="ECO:0000259" key="5">
    <source>
        <dbReference type="PROSITE" id="PS50110"/>
    </source>
</evidence>
<dbReference type="PROSITE" id="PS00622">
    <property type="entry name" value="HTH_LUXR_1"/>
    <property type="match status" value="1"/>
</dbReference>
<feature type="modified residue" description="4-aspartylphosphate" evidence="3">
    <location>
        <position position="57"/>
    </location>
</feature>